<evidence type="ECO:0000256" key="3">
    <source>
        <dbReference type="ARBA" id="ARBA00022801"/>
    </source>
</evidence>
<dbReference type="RefSeq" id="WP_144237464.1">
    <property type="nucleotide sequence ID" value="NZ_VJWA01000002.1"/>
</dbReference>
<dbReference type="EMBL" id="VJWA01000002">
    <property type="protein sequence ID" value="TRW14259.1"/>
    <property type="molecule type" value="Genomic_DNA"/>
</dbReference>
<dbReference type="InterPro" id="IPR011765">
    <property type="entry name" value="Pept_M16_N"/>
</dbReference>
<protein>
    <submittedName>
        <fullName evidence="9">Insulinase family protein</fullName>
    </submittedName>
</protein>
<keyword evidence="10" id="KW-1185">Reference proteome</keyword>
<keyword evidence="5" id="KW-0482">Metalloprotease</keyword>
<dbReference type="Pfam" id="PF00675">
    <property type="entry name" value="Peptidase_M16"/>
    <property type="match status" value="2"/>
</dbReference>
<dbReference type="InterPro" id="IPR050626">
    <property type="entry name" value="Peptidase_M16"/>
</dbReference>
<dbReference type="GO" id="GO:0046872">
    <property type="term" value="F:metal ion binding"/>
    <property type="evidence" value="ECO:0007669"/>
    <property type="project" value="InterPro"/>
</dbReference>
<evidence type="ECO:0000256" key="1">
    <source>
        <dbReference type="ARBA" id="ARBA00007261"/>
    </source>
</evidence>
<feature type="domain" description="Peptidase M16 N-terminal" evidence="7">
    <location>
        <begin position="42"/>
        <end position="171"/>
    </location>
</feature>
<comment type="similarity">
    <text evidence="1">Belongs to the peptidase M16 family.</text>
</comment>
<feature type="domain" description="Peptidase M16 C-terminal" evidence="8">
    <location>
        <begin position="664"/>
        <end position="841"/>
    </location>
</feature>
<evidence type="ECO:0000313" key="10">
    <source>
        <dbReference type="Proteomes" id="UP000317894"/>
    </source>
</evidence>
<keyword evidence="6" id="KW-0732">Signal</keyword>
<evidence type="ECO:0000256" key="5">
    <source>
        <dbReference type="ARBA" id="ARBA00023049"/>
    </source>
</evidence>
<keyword evidence="3" id="KW-0378">Hydrolase</keyword>
<gene>
    <name evidence="9" type="ORF">FMM06_11115</name>
</gene>
<dbReference type="PANTHER" id="PTHR43690:SF17">
    <property type="entry name" value="PROTEIN YHJJ"/>
    <property type="match status" value="1"/>
</dbReference>
<dbReference type="GO" id="GO:0006508">
    <property type="term" value="P:proteolysis"/>
    <property type="evidence" value="ECO:0007669"/>
    <property type="project" value="UniProtKB-KW"/>
</dbReference>
<organism evidence="9 10">
    <name type="scientific">Glacieibacterium frigidum</name>
    <dbReference type="NCBI Taxonomy" id="2593303"/>
    <lineage>
        <taxon>Bacteria</taxon>
        <taxon>Pseudomonadati</taxon>
        <taxon>Pseudomonadota</taxon>
        <taxon>Alphaproteobacteria</taxon>
        <taxon>Sphingomonadales</taxon>
        <taxon>Sphingosinicellaceae</taxon>
        <taxon>Glacieibacterium</taxon>
    </lineage>
</organism>
<evidence type="ECO:0000256" key="2">
    <source>
        <dbReference type="ARBA" id="ARBA00022670"/>
    </source>
</evidence>
<name>A0A552U7W0_9SPHN</name>
<evidence type="ECO:0000313" key="9">
    <source>
        <dbReference type="EMBL" id="TRW14259.1"/>
    </source>
</evidence>
<reference evidence="9 10" key="1">
    <citation type="submission" date="2019-07" db="EMBL/GenBank/DDBJ databases">
        <title>Novel species isolated from glacier.</title>
        <authorList>
            <person name="Liu Q."/>
            <person name="Xin Y.-H."/>
        </authorList>
    </citation>
    <scope>NUCLEOTIDE SEQUENCE [LARGE SCALE GENOMIC DNA]</scope>
    <source>
        <strain evidence="9 10">LB1R16</strain>
    </source>
</reference>
<dbReference type="InterPro" id="IPR007863">
    <property type="entry name" value="Peptidase_M16_C"/>
</dbReference>
<feature type="domain" description="Peptidase M16 C-terminal" evidence="8">
    <location>
        <begin position="200"/>
        <end position="373"/>
    </location>
</feature>
<evidence type="ECO:0000259" key="8">
    <source>
        <dbReference type="Pfam" id="PF05193"/>
    </source>
</evidence>
<keyword evidence="4" id="KW-0862">Zinc</keyword>
<proteinExistence type="inferred from homology"/>
<evidence type="ECO:0000256" key="6">
    <source>
        <dbReference type="SAM" id="SignalP"/>
    </source>
</evidence>
<dbReference type="SUPFAM" id="SSF63411">
    <property type="entry name" value="LuxS/MPP-like metallohydrolase"/>
    <property type="match status" value="4"/>
</dbReference>
<evidence type="ECO:0000256" key="4">
    <source>
        <dbReference type="ARBA" id="ARBA00022833"/>
    </source>
</evidence>
<sequence length="928" mass="98906">MRNLLALLLALLLIGAAPAPTADLVRQVDIAHDSFTLDNGLRVIVHTDRKTPVVAVSVWYHIGSKDEPAGKTGFAHLFEHLMYYGSENNNDVFFKKLEEVGATDANGTTYFDRTNYFENVPTPALELALFLESDRMGHLLGAVDQKKLDAQRGVVQNEKRQGDNEPYGLVNYALLEGLFPPGHPYRHDTIGSMADLDAASLDDVKNWFRANYGPNNAVLVLAGDIDVATARPLVAKYFGDILRGPEPRRFAAPVPKRTATTRETMRDAVANPRLIRAYVLPGRADPAVPLVDVAATVLAGGQTSRLYDALVRKERLAVGVSGGVNALEKVSWAQFNIDVAPGVDPAKVEARVDQLFAQFLKTGPTADEVQRVATRAVAGTIRGLESVGGFGGKAVSLAEGAVYMNDPGYYKIELARYADATPASVAAAARTWLARGDHRIVVLPGTRTARDIAKAVEGKADAPVGVTAPPVRAASTQPGVDRSKLPTVAGLPDLVFPPVERTTLSNGMRVTLARRTTIPVVRVLLSFDAGLAADDRAKPGTTSLMLGLLDEGAGKRTGVEIAAAKERLGAGIGTPAGLDRTRVTLDALKPNLAASLDLFADIVRRPTFPAAELERVRGQALAGIAQELSDPGGIARRTLPALLWGPTHPYASLGSGTPEGVKAVTRADLVAAHARTIRPDTGEIFVVGDTTMAELRPLLEARFGDWRAPTVPPVSKTFPTVAPPAAGRIILIDRPGAPQSLIRGGVVLPVKGTDDLLALRIGNDIVGGLSTSRLNTDLRETKAWAYGVGSSIGDAREQVSFQVVAPVQTDRTGDSIAAIRDILAKAKGDRKIDAAEVKAATENSIRTLPGDFEGGDTLLSALERNALLGRPDDFYTTLSGRYRKLGARDINAAAAAAVQPDRIIWVVVGDRKLVEPQLRKLGLPVEVR</sequence>
<accession>A0A552U7W0</accession>
<evidence type="ECO:0000259" key="7">
    <source>
        <dbReference type="Pfam" id="PF00675"/>
    </source>
</evidence>
<feature type="chain" id="PRO_5021817312" evidence="6">
    <location>
        <begin position="23"/>
        <end position="928"/>
    </location>
</feature>
<feature type="domain" description="Peptidase M16 N-terminal" evidence="7">
    <location>
        <begin position="510"/>
        <end position="626"/>
    </location>
</feature>
<dbReference type="Gene3D" id="3.30.830.10">
    <property type="entry name" value="Metalloenzyme, LuxS/M16 peptidase-like"/>
    <property type="match status" value="4"/>
</dbReference>
<dbReference type="InterPro" id="IPR011249">
    <property type="entry name" value="Metalloenz_LuxS/M16"/>
</dbReference>
<dbReference type="AlphaFoldDB" id="A0A552U7W0"/>
<dbReference type="Pfam" id="PF05193">
    <property type="entry name" value="Peptidase_M16_C"/>
    <property type="match status" value="2"/>
</dbReference>
<keyword evidence="2" id="KW-0645">Protease</keyword>
<feature type="signal peptide" evidence="6">
    <location>
        <begin position="1"/>
        <end position="22"/>
    </location>
</feature>
<dbReference type="GO" id="GO:0008237">
    <property type="term" value="F:metallopeptidase activity"/>
    <property type="evidence" value="ECO:0007669"/>
    <property type="project" value="UniProtKB-KW"/>
</dbReference>
<dbReference type="Proteomes" id="UP000317894">
    <property type="component" value="Unassembled WGS sequence"/>
</dbReference>
<dbReference type="OrthoDB" id="9811314at2"/>
<dbReference type="PANTHER" id="PTHR43690">
    <property type="entry name" value="NARDILYSIN"/>
    <property type="match status" value="1"/>
</dbReference>
<comment type="caution">
    <text evidence="9">The sequence shown here is derived from an EMBL/GenBank/DDBJ whole genome shotgun (WGS) entry which is preliminary data.</text>
</comment>